<dbReference type="RefSeq" id="WP_045094204.1">
    <property type="nucleotide sequence ID" value="NZ_KQ235877.1"/>
</dbReference>
<reference evidence="2 3" key="1">
    <citation type="submission" date="2011-04" db="EMBL/GenBank/DDBJ databases">
        <title>The Genome Sequence of Clostridium citroniae WAL-19142.</title>
        <authorList>
            <consortium name="The Broad Institute Genome Sequencing Platform"/>
            <person name="Earl A."/>
            <person name="Ward D."/>
            <person name="Feldgarden M."/>
            <person name="Gevers D."/>
            <person name="Warren Y.A."/>
            <person name="Tyrrell K.L."/>
            <person name="Citron D.M."/>
            <person name="Goldstein E.J."/>
            <person name="Daigneault M."/>
            <person name="Allen-Vercoe E."/>
            <person name="Young S.K."/>
            <person name="Zeng Q."/>
            <person name="Gargeya S."/>
            <person name="Fitzgerald M."/>
            <person name="Haas B."/>
            <person name="Abouelleil A."/>
            <person name="Alvarado L."/>
            <person name="Arachchi H.M."/>
            <person name="Berlin A."/>
            <person name="Brown A."/>
            <person name="Chapman S.B."/>
            <person name="Chen Z."/>
            <person name="Dunbar C."/>
            <person name="Freedman E."/>
            <person name="Gearin G."/>
            <person name="Gellesch M."/>
            <person name="Goldberg J."/>
            <person name="Griggs A."/>
            <person name="Gujja S."/>
            <person name="Heilman E.R."/>
            <person name="Heiman D."/>
            <person name="Howarth C."/>
            <person name="Larson L."/>
            <person name="Lui A."/>
            <person name="MacDonald P.J."/>
            <person name="Mehta T."/>
            <person name="Montmayeur A."/>
            <person name="Murphy C."/>
            <person name="Neiman D."/>
            <person name="Pearson M."/>
            <person name="Priest M."/>
            <person name="Roberts A."/>
            <person name="Saif S."/>
            <person name="Shea T."/>
            <person name="Shenoy N."/>
            <person name="Sisk P."/>
            <person name="Stolte C."/>
            <person name="Sykes S."/>
            <person name="White J."/>
            <person name="Yandava C."/>
            <person name="Wortman J."/>
            <person name="Nusbaum C."/>
            <person name="Birren B."/>
        </authorList>
    </citation>
    <scope>NUCLEOTIDE SEQUENCE [LARGE SCALE GENOMIC DNA]</scope>
    <source>
        <strain evidence="2 3">WAL-19142</strain>
    </source>
</reference>
<proteinExistence type="predicted"/>
<dbReference type="InterPro" id="IPR018060">
    <property type="entry name" value="HTH_AraC"/>
</dbReference>
<dbReference type="PATRIC" id="fig|742734.4.peg.2265"/>
<dbReference type="GO" id="GO:0043565">
    <property type="term" value="F:sequence-specific DNA binding"/>
    <property type="evidence" value="ECO:0007669"/>
    <property type="project" value="InterPro"/>
</dbReference>
<dbReference type="PROSITE" id="PS01124">
    <property type="entry name" value="HTH_ARAC_FAMILY_2"/>
    <property type="match status" value="1"/>
</dbReference>
<organism evidence="2 3">
    <name type="scientific">[Clostridium] citroniae WAL-19142</name>
    <dbReference type="NCBI Taxonomy" id="742734"/>
    <lineage>
        <taxon>Bacteria</taxon>
        <taxon>Bacillati</taxon>
        <taxon>Bacillota</taxon>
        <taxon>Clostridia</taxon>
        <taxon>Lachnospirales</taxon>
        <taxon>Lachnospiraceae</taxon>
        <taxon>Enterocloster</taxon>
    </lineage>
</organism>
<sequence length="289" mass="33286">MTPSFHTHYHPLTSRPYLQNSTYTEHTPCRALKPYVACFWTSMGEMEDGEEKAAVSVAGEREPLSGVLVIPDTCVDVIIELNHGPQTVKSRLCGIQDYSVTVGPGTGKRKMTTFAVRFYFWAVRLFLDLDMRDIYNGVLDFELLVPGSRDAFQELFYQQSLRDKIEWMEEYLLKKLDTGRLNANFFNSVDHMLRSRGCAAVKDICGCASVSQRQMERLFRQEIGISIKRTASLVRYQNVWREIVCRERFEIQEAVGQFGYADQAHLLNDFKRFHSVWPVQAKQIAMASR</sequence>
<dbReference type="GO" id="GO:0003700">
    <property type="term" value="F:DNA-binding transcription factor activity"/>
    <property type="evidence" value="ECO:0007669"/>
    <property type="project" value="InterPro"/>
</dbReference>
<name>A0A0J9C6Q3_9FIRM</name>
<dbReference type="InterPro" id="IPR046532">
    <property type="entry name" value="DUF6597"/>
</dbReference>
<feature type="domain" description="HTH araC/xylS-type" evidence="1">
    <location>
        <begin position="183"/>
        <end position="284"/>
    </location>
</feature>
<dbReference type="AlphaFoldDB" id="A0A0J9C6Q3"/>
<dbReference type="EMBL" id="ADLK01000019">
    <property type="protein sequence ID" value="KMW20096.1"/>
    <property type="molecule type" value="Genomic_DNA"/>
</dbReference>
<dbReference type="Pfam" id="PF12833">
    <property type="entry name" value="HTH_18"/>
    <property type="match status" value="1"/>
</dbReference>
<gene>
    <name evidence="2" type="ORF">HMPREF9470_02111</name>
</gene>
<evidence type="ECO:0000313" key="2">
    <source>
        <dbReference type="EMBL" id="KMW20096.1"/>
    </source>
</evidence>
<comment type="caution">
    <text evidence="2">The sequence shown here is derived from an EMBL/GenBank/DDBJ whole genome shotgun (WGS) entry which is preliminary data.</text>
</comment>
<dbReference type="Proteomes" id="UP000037392">
    <property type="component" value="Unassembled WGS sequence"/>
</dbReference>
<dbReference type="Pfam" id="PF20240">
    <property type="entry name" value="DUF6597"/>
    <property type="match status" value="1"/>
</dbReference>
<accession>A0A0J9C6Q3</accession>
<evidence type="ECO:0000313" key="3">
    <source>
        <dbReference type="Proteomes" id="UP000037392"/>
    </source>
</evidence>
<evidence type="ECO:0000259" key="1">
    <source>
        <dbReference type="PROSITE" id="PS01124"/>
    </source>
</evidence>
<dbReference type="Gene3D" id="1.10.10.60">
    <property type="entry name" value="Homeodomain-like"/>
    <property type="match status" value="1"/>
</dbReference>
<dbReference type="GeneID" id="93161950"/>
<protein>
    <recommendedName>
        <fullName evidence="1">HTH araC/xylS-type domain-containing protein</fullName>
    </recommendedName>
</protein>
<dbReference type="OrthoDB" id="323290at2"/>